<feature type="domain" description="Cell division protein FtsQ/DivIB C-terminal" evidence="1">
    <location>
        <begin position="111"/>
        <end position="228"/>
    </location>
</feature>
<dbReference type="Pfam" id="PF03799">
    <property type="entry name" value="FtsQ_DivIB_C"/>
    <property type="match status" value="1"/>
</dbReference>
<dbReference type="InterPro" id="IPR005548">
    <property type="entry name" value="Cell_div_FtsQ/DivIB_C"/>
</dbReference>
<sequence>MKINWFYIRMIGLVLVTSFLVAFSHRRNAQRTVKNVEVHFEAGANLFITAETVDKLLIQNEKALEGQLKEILDLNELEERLDAHAMIADADVYITLDGVVGATVKQRKPLARVQAQKPFYIDEQGAAMPLSSNYSARVPIIAGLQKDQIDEVYPLLKYIQQDPLLVKQVVGISRNTTGDYSLTPRVLNYKIRLGKVKGLQSKFANYKAFYQKAIKDNSLSAYKIVDLRFNGQVIGTKI</sequence>
<evidence type="ECO:0000259" key="1">
    <source>
        <dbReference type="Pfam" id="PF03799"/>
    </source>
</evidence>
<comment type="caution">
    <text evidence="2">The sequence shown here is derived from an EMBL/GenBank/DDBJ whole genome shotgun (WGS) entry which is preliminary data.</text>
</comment>
<evidence type="ECO:0000313" key="2">
    <source>
        <dbReference type="EMBL" id="RXG31785.1"/>
    </source>
</evidence>
<dbReference type="STRING" id="1122159.SAMN02745246_01574"/>
<dbReference type="GO" id="GO:0051301">
    <property type="term" value="P:cell division"/>
    <property type="evidence" value="ECO:0007669"/>
    <property type="project" value="UniProtKB-KW"/>
</dbReference>
<accession>A0A4Q0PPQ2</accession>
<keyword evidence="2" id="KW-0132">Cell division</keyword>
<protein>
    <submittedName>
        <fullName evidence="2">Cell division protein FtsQ</fullName>
    </submittedName>
</protein>
<organism evidence="2 3">
    <name type="scientific">Leeuwenhoekiella marinoflava</name>
    <dbReference type="NCBI Taxonomy" id="988"/>
    <lineage>
        <taxon>Bacteria</taxon>
        <taxon>Pseudomonadati</taxon>
        <taxon>Bacteroidota</taxon>
        <taxon>Flavobacteriia</taxon>
        <taxon>Flavobacteriales</taxon>
        <taxon>Flavobacteriaceae</taxon>
        <taxon>Leeuwenhoekiella</taxon>
    </lineage>
</organism>
<proteinExistence type="predicted"/>
<evidence type="ECO:0000313" key="3">
    <source>
        <dbReference type="Proteomes" id="UP000290608"/>
    </source>
</evidence>
<dbReference type="Proteomes" id="UP000290608">
    <property type="component" value="Unassembled WGS sequence"/>
</dbReference>
<gene>
    <name evidence="2" type="ORF">DSL99_1608</name>
</gene>
<dbReference type="RefSeq" id="WP_073098680.1">
    <property type="nucleotide sequence ID" value="NZ_JBALUR010000006.1"/>
</dbReference>
<dbReference type="AlphaFoldDB" id="A0A4Q0PPQ2"/>
<keyword evidence="2" id="KW-0131">Cell cycle</keyword>
<reference evidence="2 3" key="1">
    <citation type="submission" date="2018-07" db="EMBL/GenBank/DDBJ databases">
        <title>Leeuwenhoekiella genomics.</title>
        <authorList>
            <person name="Tahon G."/>
            <person name="Willems A."/>
        </authorList>
    </citation>
    <scope>NUCLEOTIDE SEQUENCE [LARGE SCALE GENOMIC DNA]</scope>
    <source>
        <strain evidence="2 3">LMG 1345</strain>
    </source>
</reference>
<name>A0A4Q0PPQ2_9FLAO</name>
<dbReference type="EMBL" id="QOVL01000006">
    <property type="protein sequence ID" value="RXG31785.1"/>
    <property type="molecule type" value="Genomic_DNA"/>
</dbReference>